<protein>
    <recommendedName>
        <fullName evidence="3">Zinc-ribbon domain-containing protein</fullName>
    </recommendedName>
</protein>
<feature type="transmembrane region" description="Helical" evidence="2">
    <location>
        <begin position="118"/>
        <end position="134"/>
    </location>
</feature>
<sequence length="439" mass="47406">MICLNCGKDNAPTSKFCASCGHRLNGQPTFGVNAATSPLAGASTGTGIPAVGGMSTPNTTPESQVPPAPNGMPSIPLPPKPQQQTTAQQTPTAQPMAPDAFDKANTTWTLMDVMKERTLIPFIVALIAFVNFIGEGILAIPIAVGAYVVGAVLTMLYLQWRGRPHVEEPLVRYCRAKGIDPRTQMKFTWYSYYSTIMGFVLWAVVGTLLYLLLMQIAGDEAYTDINLAMLTTLVPMVLSYFIAKYAVKLIAKAIYARSRTNDLRIAAISEGYYAGEFKDVAEQNKVILMLSKNRAHSVAGAKHYISLMSGLKKAGIIGGIITAILSILTFGALAKLGKEFELAISPTARAEAEYDAYIKDLVKRVNHYSGNGFIQRTAGTFVQGVSQQVLNDIFAQNLADRINHNHNGGMDPNQNGTAPTVDDPANAARQHLNRFGSKS</sequence>
<feature type="region of interest" description="Disordered" evidence="1">
    <location>
        <begin position="403"/>
        <end position="424"/>
    </location>
</feature>
<feature type="region of interest" description="Disordered" evidence="1">
    <location>
        <begin position="46"/>
        <end position="98"/>
    </location>
</feature>
<accession>A0A2U2MUR4</accession>
<evidence type="ECO:0000259" key="3">
    <source>
        <dbReference type="Pfam" id="PF13240"/>
    </source>
</evidence>
<proteinExistence type="predicted"/>
<evidence type="ECO:0000256" key="2">
    <source>
        <dbReference type="SAM" id="Phobius"/>
    </source>
</evidence>
<dbReference type="AlphaFoldDB" id="A0A2U2MUR4"/>
<feature type="transmembrane region" description="Helical" evidence="2">
    <location>
        <begin position="314"/>
        <end position="334"/>
    </location>
</feature>
<keyword evidence="2" id="KW-1133">Transmembrane helix</keyword>
<name>A0A2U2MUR4_9BIFI</name>
<keyword evidence="5" id="KW-1185">Reference proteome</keyword>
<dbReference type="InterPro" id="IPR026870">
    <property type="entry name" value="Zinc_ribbon_dom"/>
</dbReference>
<dbReference type="EMBL" id="QFFN01000002">
    <property type="protein sequence ID" value="PWG60603.1"/>
    <property type="molecule type" value="Genomic_DNA"/>
</dbReference>
<dbReference type="Proteomes" id="UP000245753">
    <property type="component" value="Unassembled WGS sequence"/>
</dbReference>
<dbReference type="RefSeq" id="WP_109136552.1">
    <property type="nucleotide sequence ID" value="NZ_QFFN01000002.1"/>
</dbReference>
<feature type="compositionally biased region" description="Low complexity" evidence="1">
    <location>
        <begin position="82"/>
        <end position="98"/>
    </location>
</feature>
<gene>
    <name evidence="4" type="ORF">DF200_01625</name>
</gene>
<reference evidence="4 5" key="1">
    <citation type="journal article" date="2018" name="Int. J. Syst. Evol. Microbiol.">
        <title>Bifidobacterium catulorum sp. nov., a novel taxon from the faeces of the baby common marmoset (Callithrix jacchus).</title>
        <authorList>
            <person name="Modesto M."/>
            <person name="Michelini S."/>
            <person name="Oki K."/>
            <person name="Biavati B."/>
            <person name="Watanabe K."/>
            <person name="Mattarelli P."/>
        </authorList>
    </citation>
    <scope>NUCLEOTIDE SEQUENCE [LARGE SCALE GENOMIC DNA]</scope>
    <source>
        <strain evidence="4 5">MRM 8.19</strain>
    </source>
</reference>
<comment type="caution">
    <text evidence="4">The sequence shown here is derived from an EMBL/GenBank/DDBJ whole genome shotgun (WGS) entry which is preliminary data.</text>
</comment>
<organism evidence="4 5">
    <name type="scientific">Bifidobacterium catulorum</name>
    <dbReference type="NCBI Taxonomy" id="1630173"/>
    <lineage>
        <taxon>Bacteria</taxon>
        <taxon>Bacillati</taxon>
        <taxon>Actinomycetota</taxon>
        <taxon>Actinomycetes</taxon>
        <taxon>Bifidobacteriales</taxon>
        <taxon>Bifidobacteriaceae</taxon>
        <taxon>Bifidobacterium</taxon>
    </lineage>
</organism>
<evidence type="ECO:0000313" key="5">
    <source>
        <dbReference type="Proteomes" id="UP000245753"/>
    </source>
</evidence>
<evidence type="ECO:0000313" key="4">
    <source>
        <dbReference type="EMBL" id="PWG60603.1"/>
    </source>
</evidence>
<keyword evidence="2" id="KW-0472">Membrane</keyword>
<dbReference type="OrthoDB" id="3237080at2"/>
<feature type="transmembrane region" description="Helical" evidence="2">
    <location>
        <begin position="192"/>
        <end position="213"/>
    </location>
</feature>
<dbReference type="Pfam" id="PF13240">
    <property type="entry name" value="Zn_Ribbon_1"/>
    <property type="match status" value="1"/>
</dbReference>
<feature type="domain" description="Zinc-ribbon" evidence="3">
    <location>
        <begin position="3"/>
        <end position="24"/>
    </location>
</feature>
<feature type="compositionally biased region" description="Pro residues" evidence="1">
    <location>
        <begin position="64"/>
        <end position="81"/>
    </location>
</feature>
<feature type="transmembrane region" description="Helical" evidence="2">
    <location>
        <begin position="225"/>
        <end position="247"/>
    </location>
</feature>
<evidence type="ECO:0000256" key="1">
    <source>
        <dbReference type="SAM" id="MobiDB-lite"/>
    </source>
</evidence>
<keyword evidence="2" id="KW-0812">Transmembrane</keyword>